<dbReference type="InterPro" id="IPR018247">
    <property type="entry name" value="EF_Hand_1_Ca_BS"/>
</dbReference>
<dbReference type="InterPro" id="IPR013112">
    <property type="entry name" value="FAD-bd_8"/>
</dbReference>
<dbReference type="InterPro" id="IPR002048">
    <property type="entry name" value="EF_hand_dom"/>
</dbReference>
<dbReference type="InterPro" id="IPR013130">
    <property type="entry name" value="Fe3_Rdtase_TM_dom"/>
</dbReference>
<dbReference type="Gene3D" id="1.10.238.10">
    <property type="entry name" value="EF-hand"/>
    <property type="match status" value="1"/>
</dbReference>
<dbReference type="AlphaFoldDB" id="A0AAP0J547"/>
<dbReference type="GO" id="GO:0005886">
    <property type="term" value="C:plasma membrane"/>
    <property type="evidence" value="ECO:0007669"/>
    <property type="project" value="TreeGrafter"/>
</dbReference>
<protein>
    <recommendedName>
        <fullName evidence="11">EF-hand domain-containing protein</fullName>
    </recommendedName>
</protein>
<name>A0AAP0J547_9MAGN</name>
<dbReference type="Pfam" id="PF08414">
    <property type="entry name" value="NADPH_Ox"/>
    <property type="match status" value="1"/>
</dbReference>
<dbReference type="InterPro" id="IPR039261">
    <property type="entry name" value="FNR_nucleotide-bd"/>
</dbReference>
<sequence>MESESDDATVVTLDKFIILEEMVDVPMDDDDEEEEEEMPCTNSFKYEEVKNNQSRIVPTRERRRPSELKGLRTLRFLDSKMSPGGKESPDHAWKAVEKRFSELAVDDRLPAESFGKCIGISEKEFAGGLYNTLVRRRDLDPSIGIGKEDLKQFWNEINNQDMDARLQIFFDMCDKNGDGKLSEGEVKEVIVMSATTNKLSNLKENAGTYAALIMEELDPDHQGYIELWQLKSLFRGVAGMEGSLSFVRERTALAKTMIPKRYRTPMSRFLTRASEFMDENRKRIWITALWLLVNLILFSWKFNQYTRHPAFQVMGYCVCVSKGAAETLKLNMALILLPVCRATLTKLKSSFLSRIIPFDDNINFHKVIALAIVIGTLLHVVVHLTCGFVRVASCPKDKFMATLGPYLHYKQPTYADLLEGIPDSTGVVILIIMGFSFTLATHAFRRNAIKLPEPFHHLAGFNAFWYAHHLLAIAYVFLILHGHYLILVVDWKQKTLEISVAQSVIYKGNVLALYMSKPPGLKYRSGMYIFVKCIDVSPYECLPTLFIKGPYGAPAQNYKKYDILLLVGLGIGATPFVSILKDILHTMMKKELEQNAAPKRTTMYKGPHKAYFYWVTREQASFEWFRGVMDDVMDYDRNVSFSKLPLVSPAYGLLTKPNENFSCHLQHVIEMHNYLTSVHEEGDARSALISMLQSLQHAKNGVDIVSQSRVLFHFS</sequence>
<keyword evidence="4" id="KW-0274">FAD</keyword>
<dbReference type="InterPro" id="IPR013121">
    <property type="entry name" value="Fe_red_NAD-bd_6"/>
</dbReference>
<dbReference type="PROSITE" id="PS50222">
    <property type="entry name" value="EF_HAND_2"/>
    <property type="match status" value="1"/>
</dbReference>
<dbReference type="GO" id="GO:0016174">
    <property type="term" value="F:NAD(P)H oxidase H2O2-forming activity"/>
    <property type="evidence" value="ECO:0007669"/>
    <property type="project" value="TreeGrafter"/>
</dbReference>
<evidence type="ECO:0000256" key="6">
    <source>
        <dbReference type="ARBA" id="ARBA00022857"/>
    </source>
</evidence>
<dbReference type="Pfam" id="PF08022">
    <property type="entry name" value="FAD_binding_8"/>
    <property type="match status" value="1"/>
</dbReference>
<feature type="domain" description="EF-hand" evidence="11">
    <location>
        <begin position="161"/>
        <end position="196"/>
    </location>
</feature>
<dbReference type="Pfam" id="PF08030">
    <property type="entry name" value="NAD_binding_6"/>
    <property type="match status" value="2"/>
</dbReference>
<keyword evidence="7 10" id="KW-1133">Transmembrane helix</keyword>
<comment type="caution">
    <text evidence="12">The sequence shown here is derived from an EMBL/GenBank/DDBJ whole genome shotgun (WGS) entry which is preliminary data.</text>
</comment>
<keyword evidence="3 10" id="KW-0812">Transmembrane</keyword>
<feature type="transmembrane region" description="Helical" evidence="10">
    <location>
        <begin position="465"/>
        <end position="486"/>
    </location>
</feature>
<organism evidence="12 13">
    <name type="scientific">Stephania yunnanensis</name>
    <dbReference type="NCBI Taxonomy" id="152371"/>
    <lineage>
        <taxon>Eukaryota</taxon>
        <taxon>Viridiplantae</taxon>
        <taxon>Streptophyta</taxon>
        <taxon>Embryophyta</taxon>
        <taxon>Tracheophyta</taxon>
        <taxon>Spermatophyta</taxon>
        <taxon>Magnoliopsida</taxon>
        <taxon>Ranunculales</taxon>
        <taxon>Menispermaceae</taxon>
        <taxon>Menispermoideae</taxon>
        <taxon>Cissampelideae</taxon>
        <taxon>Stephania</taxon>
    </lineage>
</organism>
<keyword evidence="8" id="KW-0560">Oxidoreductase</keyword>
<dbReference type="PROSITE" id="PS00018">
    <property type="entry name" value="EF_HAND_1"/>
    <property type="match status" value="1"/>
</dbReference>
<dbReference type="EMBL" id="JBBNAF010000007">
    <property type="protein sequence ID" value="KAK9127220.1"/>
    <property type="molecule type" value="Genomic_DNA"/>
</dbReference>
<dbReference type="InterPro" id="IPR011992">
    <property type="entry name" value="EF-hand-dom_pair"/>
</dbReference>
<evidence type="ECO:0000256" key="1">
    <source>
        <dbReference type="ARBA" id="ARBA00004141"/>
    </source>
</evidence>
<evidence type="ECO:0000256" key="9">
    <source>
        <dbReference type="ARBA" id="ARBA00023136"/>
    </source>
</evidence>
<dbReference type="Pfam" id="PF01794">
    <property type="entry name" value="Ferric_reduct"/>
    <property type="match status" value="1"/>
</dbReference>
<evidence type="ECO:0000313" key="12">
    <source>
        <dbReference type="EMBL" id="KAK9127220.1"/>
    </source>
</evidence>
<dbReference type="CDD" id="cd06186">
    <property type="entry name" value="NOX_Duox_like_FAD_NADP"/>
    <property type="match status" value="1"/>
</dbReference>
<dbReference type="SUPFAM" id="SSF52343">
    <property type="entry name" value="Ferredoxin reductase-like, C-terminal NADP-linked domain"/>
    <property type="match status" value="1"/>
</dbReference>
<dbReference type="PANTHER" id="PTHR11972">
    <property type="entry name" value="NADPH OXIDASE"/>
    <property type="match status" value="1"/>
</dbReference>
<reference evidence="12 13" key="1">
    <citation type="submission" date="2024-01" db="EMBL/GenBank/DDBJ databases">
        <title>Genome assemblies of Stephania.</title>
        <authorList>
            <person name="Yang L."/>
        </authorList>
    </citation>
    <scope>NUCLEOTIDE SEQUENCE [LARGE SCALE GENOMIC DNA]</scope>
    <source>
        <strain evidence="12">YNDBR</strain>
        <tissue evidence="12">Leaf</tissue>
    </source>
</reference>
<keyword evidence="13" id="KW-1185">Reference proteome</keyword>
<dbReference type="InterPro" id="IPR050369">
    <property type="entry name" value="RBOH/FRE"/>
</dbReference>
<evidence type="ECO:0000256" key="10">
    <source>
        <dbReference type="SAM" id="Phobius"/>
    </source>
</evidence>
<dbReference type="PANTHER" id="PTHR11972:SF54">
    <property type="entry name" value="RESPIRATORY BURST OXIDASE HOMOLOG PROTEIN J-RELATED"/>
    <property type="match status" value="1"/>
</dbReference>
<evidence type="ECO:0000259" key="11">
    <source>
        <dbReference type="PROSITE" id="PS50222"/>
    </source>
</evidence>
<dbReference type="InterPro" id="IPR013623">
    <property type="entry name" value="NADPH_Ox"/>
</dbReference>
<dbReference type="Proteomes" id="UP001420932">
    <property type="component" value="Unassembled WGS sequence"/>
</dbReference>
<feature type="transmembrane region" description="Helical" evidence="10">
    <location>
        <begin position="367"/>
        <end position="392"/>
    </location>
</feature>
<keyword evidence="9 10" id="KW-0472">Membrane</keyword>
<evidence type="ECO:0000256" key="5">
    <source>
        <dbReference type="ARBA" id="ARBA00022837"/>
    </source>
</evidence>
<keyword evidence="6" id="KW-0521">NADP</keyword>
<gene>
    <name evidence="12" type="ORF">Syun_016017</name>
</gene>
<evidence type="ECO:0000313" key="13">
    <source>
        <dbReference type="Proteomes" id="UP001420932"/>
    </source>
</evidence>
<proteinExistence type="predicted"/>
<feature type="transmembrane region" description="Helical" evidence="10">
    <location>
        <begin position="426"/>
        <end position="444"/>
    </location>
</feature>
<dbReference type="GO" id="GO:0004601">
    <property type="term" value="F:peroxidase activity"/>
    <property type="evidence" value="ECO:0007669"/>
    <property type="project" value="InterPro"/>
</dbReference>
<evidence type="ECO:0000256" key="7">
    <source>
        <dbReference type="ARBA" id="ARBA00022989"/>
    </source>
</evidence>
<feature type="transmembrane region" description="Helical" evidence="10">
    <location>
        <begin position="563"/>
        <end position="580"/>
    </location>
</feature>
<dbReference type="Gene3D" id="3.40.50.80">
    <property type="entry name" value="Nucleotide-binding domain of ferredoxin-NADP reductase (FNR) module"/>
    <property type="match status" value="1"/>
</dbReference>
<keyword evidence="5" id="KW-0106">Calcium</keyword>
<evidence type="ECO:0000256" key="3">
    <source>
        <dbReference type="ARBA" id="ARBA00022692"/>
    </source>
</evidence>
<accession>A0AAP0J547</accession>
<dbReference type="SUPFAM" id="SSF47473">
    <property type="entry name" value="EF-hand"/>
    <property type="match status" value="1"/>
</dbReference>
<dbReference type="GO" id="GO:0005509">
    <property type="term" value="F:calcium ion binding"/>
    <property type="evidence" value="ECO:0007669"/>
    <property type="project" value="InterPro"/>
</dbReference>
<evidence type="ECO:0000256" key="4">
    <source>
        <dbReference type="ARBA" id="ARBA00022827"/>
    </source>
</evidence>
<comment type="subcellular location">
    <subcellularLocation>
        <location evidence="1">Membrane</location>
        <topology evidence="1">Multi-pass membrane protein</topology>
    </subcellularLocation>
</comment>
<feature type="transmembrane region" description="Helical" evidence="10">
    <location>
        <begin position="284"/>
        <end position="302"/>
    </location>
</feature>
<evidence type="ECO:0000256" key="2">
    <source>
        <dbReference type="ARBA" id="ARBA00022630"/>
    </source>
</evidence>
<evidence type="ECO:0000256" key="8">
    <source>
        <dbReference type="ARBA" id="ARBA00023002"/>
    </source>
</evidence>
<keyword evidence="2" id="KW-0285">Flavoprotein</keyword>